<proteinExistence type="predicted"/>
<gene>
    <name evidence="2" type="ORF">DICVIV_00085</name>
</gene>
<evidence type="ECO:0000313" key="3">
    <source>
        <dbReference type="Proteomes" id="UP000053766"/>
    </source>
</evidence>
<sequence length="337" mass="38624">MSFVFFFRSSNISFYNICVILLCGLFLNEFSLATAIRDLNEPLECLISAINASKRAHHQNFQVFISFLKSINVFLATHVGQIDQYTCQQTKSIDFEKISAFSFFPVTYANFSSFVNHETNEFGLRNTKGEVCLTVTFTVTIINFNINQTNNRIPFDLVSSMISGFCARSTRGNALLIATAKHESRKKRIKFYFSTKNVLVKKYEELRWQLEKVLYSETYRGETVNFETDNSSVVISAPLAQKFVCKDRLNVTLHNPQFRDVIVEFVPEIDIQPYGPKSNFHLCQRTRKRTLAESFENKATIFSGIVLGLASVSALIGNATRRHLNPDRKRMYLNLET</sequence>
<name>A0A0D8YBR3_DICVI</name>
<dbReference type="OrthoDB" id="5912629at2759"/>
<dbReference type="Gene3D" id="2.40.160.110">
    <property type="match status" value="1"/>
</dbReference>
<keyword evidence="1" id="KW-0812">Transmembrane</keyword>
<evidence type="ECO:0000313" key="2">
    <source>
        <dbReference type="EMBL" id="KJH53657.1"/>
    </source>
</evidence>
<protein>
    <submittedName>
        <fullName evidence="2">Uncharacterized protein</fullName>
    </submittedName>
</protein>
<keyword evidence="1" id="KW-1133">Transmembrane helix</keyword>
<dbReference type="EMBL" id="KN716150">
    <property type="protein sequence ID" value="KJH53657.1"/>
    <property type="molecule type" value="Genomic_DNA"/>
</dbReference>
<feature type="transmembrane region" description="Helical" evidence="1">
    <location>
        <begin position="299"/>
        <end position="320"/>
    </location>
</feature>
<keyword evidence="3" id="KW-1185">Reference proteome</keyword>
<dbReference type="AlphaFoldDB" id="A0A0D8YBR3"/>
<evidence type="ECO:0000256" key="1">
    <source>
        <dbReference type="SAM" id="Phobius"/>
    </source>
</evidence>
<accession>A0A0D8YBR3</accession>
<reference evidence="3" key="2">
    <citation type="journal article" date="2016" name="Sci. Rep.">
        <title>Dictyocaulus viviparus genome, variome and transcriptome elucidate lungworm biology and support future intervention.</title>
        <authorList>
            <person name="McNulty S.N."/>
            <person name="Strube C."/>
            <person name="Rosa B.A."/>
            <person name="Martin J.C."/>
            <person name="Tyagi R."/>
            <person name="Choi Y.J."/>
            <person name="Wang Q."/>
            <person name="Hallsworth Pepin K."/>
            <person name="Zhang X."/>
            <person name="Ozersky P."/>
            <person name="Wilson R.K."/>
            <person name="Sternberg P.W."/>
            <person name="Gasser R.B."/>
            <person name="Mitreva M."/>
        </authorList>
    </citation>
    <scope>NUCLEOTIDE SEQUENCE [LARGE SCALE GENOMIC DNA]</scope>
    <source>
        <strain evidence="3">HannoverDv2000</strain>
    </source>
</reference>
<keyword evidence="1" id="KW-0472">Membrane</keyword>
<reference evidence="2 3" key="1">
    <citation type="submission" date="2013-11" db="EMBL/GenBank/DDBJ databases">
        <title>Draft genome of the bovine lungworm Dictyocaulus viviparus.</title>
        <authorList>
            <person name="Mitreva M."/>
        </authorList>
    </citation>
    <scope>NUCLEOTIDE SEQUENCE [LARGE SCALE GENOMIC DNA]</scope>
    <source>
        <strain evidence="2 3">HannoverDv2000</strain>
    </source>
</reference>
<dbReference type="Proteomes" id="UP000053766">
    <property type="component" value="Unassembled WGS sequence"/>
</dbReference>
<organism evidence="2 3">
    <name type="scientific">Dictyocaulus viviparus</name>
    <name type="common">Bovine lungworm</name>
    <dbReference type="NCBI Taxonomy" id="29172"/>
    <lineage>
        <taxon>Eukaryota</taxon>
        <taxon>Metazoa</taxon>
        <taxon>Ecdysozoa</taxon>
        <taxon>Nematoda</taxon>
        <taxon>Chromadorea</taxon>
        <taxon>Rhabditida</taxon>
        <taxon>Rhabditina</taxon>
        <taxon>Rhabditomorpha</taxon>
        <taxon>Strongyloidea</taxon>
        <taxon>Metastrongylidae</taxon>
        <taxon>Dictyocaulus</taxon>
    </lineage>
</organism>